<sequence length="86" mass="8809">MTDPFNSDSLNAPARAPFGIVPSDTVALATVPKRIFVGTGGHVTLRGVDGAGDVTYRNVASGVYLNVRPSHVRATGTTAADLIGEA</sequence>
<reference evidence="1 3" key="1">
    <citation type="submission" date="2020-08" db="EMBL/GenBank/DDBJ databases">
        <title>Genomic Encyclopedia of Type Strains, Phase IV (KMG-IV): sequencing the most valuable type-strain genomes for metagenomic binning, comparative biology and taxonomic classification.</title>
        <authorList>
            <person name="Goeker M."/>
        </authorList>
    </citation>
    <scope>NUCLEOTIDE SEQUENCE [LARGE SCALE GENOMIC DNA]</scope>
    <source>
        <strain evidence="1 3">DSM 14562</strain>
    </source>
</reference>
<name>A0AA40ZXK2_9SPHN</name>
<reference evidence="2" key="2">
    <citation type="submission" date="2021-01" db="EMBL/GenBank/DDBJ databases">
        <title>Genome Sequencing of Type Strains.</title>
        <authorList>
            <person name="Lemaire J.F."/>
            <person name="Inderbitzin P."/>
            <person name="Collins S.B."/>
            <person name="Wespe N."/>
            <person name="Knight-Connoni V."/>
        </authorList>
    </citation>
    <scope>NUCLEOTIDE SEQUENCE</scope>
    <source>
        <strain evidence="2">DSM 14562</strain>
    </source>
</reference>
<dbReference type="RefSeq" id="WP_184106437.1">
    <property type="nucleotide sequence ID" value="NZ_JACHNX010000018.1"/>
</dbReference>
<dbReference type="EMBL" id="JACHNX010000018">
    <property type="protein sequence ID" value="MBB4611038.1"/>
    <property type="molecule type" value="Genomic_DNA"/>
</dbReference>
<gene>
    <name evidence="1" type="ORF">GGQ89_003278</name>
    <name evidence="2" type="ORF">JYA60_08560</name>
</gene>
<dbReference type="Proteomes" id="UP000704529">
    <property type="component" value="Unassembled WGS sequence"/>
</dbReference>
<evidence type="ECO:0000313" key="3">
    <source>
        <dbReference type="Proteomes" id="UP000584663"/>
    </source>
</evidence>
<evidence type="ECO:0000313" key="4">
    <source>
        <dbReference type="Proteomes" id="UP000704529"/>
    </source>
</evidence>
<proteinExistence type="predicted"/>
<protein>
    <submittedName>
        <fullName evidence="2">Uncharacterized protein</fullName>
    </submittedName>
</protein>
<accession>A0AA40ZXK2</accession>
<comment type="caution">
    <text evidence="2">The sequence shown here is derived from an EMBL/GenBank/DDBJ whole genome shotgun (WGS) entry which is preliminary data.</text>
</comment>
<organism evidence="2 4">
    <name type="scientific">Sphingomonas yabuuchiae</name>
    <dbReference type="NCBI Taxonomy" id="172044"/>
    <lineage>
        <taxon>Bacteria</taxon>
        <taxon>Pseudomonadati</taxon>
        <taxon>Pseudomonadota</taxon>
        <taxon>Alphaproteobacteria</taxon>
        <taxon>Sphingomonadales</taxon>
        <taxon>Sphingomonadaceae</taxon>
        <taxon>Sphingomonas</taxon>
    </lineage>
</organism>
<evidence type="ECO:0000313" key="2">
    <source>
        <dbReference type="EMBL" id="MBN3558276.1"/>
    </source>
</evidence>
<dbReference type="Proteomes" id="UP000584663">
    <property type="component" value="Unassembled WGS sequence"/>
</dbReference>
<dbReference type="AlphaFoldDB" id="A0AA40ZXK2"/>
<evidence type="ECO:0000313" key="1">
    <source>
        <dbReference type="EMBL" id="MBB4611038.1"/>
    </source>
</evidence>
<keyword evidence="3" id="KW-1185">Reference proteome</keyword>
<dbReference type="EMBL" id="JAFHKU010000126">
    <property type="protein sequence ID" value="MBN3558276.1"/>
    <property type="molecule type" value="Genomic_DNA"/>
</dbReference>